<protein>
    <submittedName>
        <fullName evidence="2">Uncharacterized protein</fullName>
    </submittedName>
</protein>
<evidence type="ECO:0000313" key="3">
    <source>
        <dbReference type="Proteomes" id="UP001163846"/>
    </source>
</evidence>
<feature type="compositionally biased region" description="Basic and acidic residues" evidence="1">
    <location>
        <begin position="138"/>
        <end position="150"/>
    </location>
</feature>
<feature type="region of interest" description="Disordered" evidence="1">
    <location>
        <begin position="119"/>
        <end position="166"/>
    </location>
</feature>
<evidence type="ECO:0000256" key="1">
    <source>
        <dbReference type="SAM" id="MobiDB-lite"/>
    </source>
</evidence>
<dbReference type="Proteomes" id="UP001163846">
    <property type="component" value="Unassembled WGS sequence"/>
</dbReference>
<dbReference type="EMBL" id="MU805989">
    <property type="protein sequence ID" value="KAJ3842966.1"/>
    <property type="molecule type" value="Genomic_DNA"/>
</dbReference>
<name>A0AA38PHS2_9AGAR</name>
<feature type="compositionally biased region" description="Acidic residues" evidence="1">
    <location>
        <begin position="62"/>
        <end position="71"/>
    </location>
</feature>
<gene>
    <name evidence="2" type="ORF">F5878DRAFT_606287</name>
</gene>
<feature type="compositionally biased region" description="Polar residues" evidence="1">
    <location>
        <begin position="119"/>
        <end position="130"/>
    </location>
</feature>
<keyword evidence="3" id="KW-1185">Reference proteome</keyword>
<accession>A0AA38PHS2</accession>
<reference evidence="2" key="1">
    <citation type="submission" date="2022-08" db="EMBL/GenBank/DDBJ databases">
        <authorList>
            <consortium name="DOE Joint Genome Institute"/>
            <person name="Min B."/>
            <person name="Riley R."/>
            <person name="Sierra-Patev S."/>
            <person name="Naranjo-Ortiz M."/>
            <person name="Looney B."/>
            <person name="Konkel Z."/>
            <person name="Slot J.C."/>
            <person name="Sakamoto Y."/>
            <person name="Steenwyk J.L."/>
            <person name="Rokas A."/>
            <person name="Carro J."/>
            <person name="Camarero S."/>
            <person name="Ferreira P."/>
            <person name="Molpeceres G."/>
            <person name="Ruiz-Duenas F.J."/>
            <person name="Serrano A."/>
            <person name="Henrissat B."/>
            <person name="Drula E."/>
            <person name="Hughes K.W."/>
            <person name="Mata J.L."/>
            <person name="Ishikawa N.K."/>
            <person name="Vargas-Isla R."/>
            <person name="Ushijima S."/>
            <person name="Smith C.A."/>
            <person name="Ahrendt S."/>
            <person name="Andreopoulos W."/>
            <person name="He G."/>
            <person name="Labutti K."/>
            <person name="Lipzen A."/>
            <person name="Ng V."/>
            <person name="Sandor L."/>
            <person name="Barry K."/>
            <person name="Martinez A.T."/>
            <person name="Xiao Y."/>
            <person name="Gibbons J.G."/>
            <person name="Terashima K."/>
            <person name="Hibbett D.S."/>
            <person name="Grigoriev I.V."/>
        </authorList>
    </citation>
    <scope>NUCLEOTIDE SEQUENCE</scope>
    <source>
        <strain evidence="2">TFB9207</strain>
    </source>
</reference>
<comment type="caution">
    <text evidence="2">The sequence shown here is derived from an EMBL/GenBank/DDBJ whole genome shotgun (WGS) entry which is preliminary data.</text>
</comment>
<sequence>MLKRRRASSPLPSSSSSVPLIVDPTPMGHTQNTKRRRVQPPVLDGQMRGWGTSQDMLYETPQNDDDDGEEDIIEEDESPHALVTSHSTDLNSPYKSANGFLYELHALQRHRHVFSANSPIQPPSFSNSAHDPSHRHHAWIDHDHPSEKRPSSPISIPSYNTSNQQDDHMSALDVTHGKRYELDLVRGRYEEGNRFLGSVVQLRRRELECRPDRDGV</sequence>
<proteinExistence type="predicted"/>
<feature type="region of interest" description="Disordered" evidence="1">
    <location>
        <begin position="1"/>
        <end position="71"/>
    </location>
</feature>
<dbReference type="AlphaFoldDB" id="A0AA38PHS2"/>
<feature type="compositionally biased region" description="Low complexity" evidence="1">
    <location>
        <begin position="8"/>
        <end position="20"/>
    </location>
</feature>
<organism evidence="2 3">
    <name type="scientific">Lentinula raphanica</name>
    <dbReference type="NCBI Taxonomy" id="153919"/>
    <lineage>
        <taxon>Eukaryota</taxon>
        <taxon>Fungi</taxon>
        <taxon>Dikarya</taxon>
        <taxon>Basidiomycota</taxon>
        <taxon>Agaricomycotina</taxon>
        <taxon>Agaricomycetes</taxon>
        <taxon>Agaricomycetidae</taxon>
        <taxon>Agaricales</taxon>
        <taxon>Marasmiineae</taxon>
        <taxon>Omphalotaceae</taxon>
        <taxon>Lentinula</taxon>
    </lineage>
</organism>
<feature type="compositionally biased region" description="Polar residues" evidence="1">
    <location>
        <begin position="152"/>
        <end position="164"/>
    </location>
</feature>
<evidence type="ECO:0000313" key="2">
    <source>
        <dbReference type="EMBL" id="KAJ3842966.1"/>
    </source>
</evidence>